<dbReference type="VEuPathDB" id="FungiDB:I7I52_03678"/>
<comment type="caution">
    <text evidence="2">The sequence shown here is derived from an EMBL/GenBank/DDBJ whole genome shotgun (WGS) entry which is preliminary data.</text>
</comment>
<feature type="signal peptide" evidence="1">
    <location>
        <begin position="1"/>
        <end position="20"/>
    </location>
</feature>
<feature type="chain" id="PRO_5034503956" evidence="1">
    <location>
        <begin position="21"/>
        <end position="71"/>
    </location>
</feature>
<proteinExistence type="predicted"/>
<reference evidence="2 3" key="1">
    <citation type="submission" date="2021-01" db="EMBL/GenBank/DDBJ databases">
        <title>Chromosome-level genome assembly of a human fungal pathogen reveals clustering of transcriptionally co-regulated genes.</title>
        <authorList>
            <person name="Voorhies M."/>
            <person name="Cohen S."/>
            <person name="Shea T.P."/>
            <person name="Petrus S."/>
            <person name="Munoz J.F."/>
            <person name="Poplawski S."/>
            <person name="Goldman W.E."/>
            <person name="Michael T."/>
            <person name="Cuomo C.A."/>
            <person name="Sil A."/>
            <person name="Beyhan S."/>
        </authorList>
    </citation>
    <scope>NUCLEOTIDE SEQUENCE [LARGE SCALE GENOMIC DNA]</scope>
    <source>
        <strain evidence="2 3">G184AR</strain>
    </source>
</reference>
<dbReference type="Proteomes" id="UP000670092">
    <property type="component" value="Unassembled WGS sequence"/>
</dbReference>
<accession>A0A8H7Z9A9</accession>
<sequence length="71" mass="8064">MKLLLSLVIFAGITTTSVMAYPQPAPRELDDRKCALRGTDCRLVDCCDKTKDICLVSRTSRNWYCYDRTTA</sequence>
<organism evidence="2 3">
    <name type="scientific">Ajellomyces capsulatus</name>
    <name type="common">Darling's disease fungus</name>
    <name type="synonym">Histoplasma capsulatum</name>
    <dbReference type="NCBI Taxonomy" id="5037"/>
    <lineage>
        <taxon>Eukaryota</taxon>
        <taxon>Fungi</taxon>
        <taxon>Dikarya</taxon>
        <taxon>Ascomycota</taxon>
        <taxon>Pezizomycotina</taxon>
        <taxon>Eurotiomycetes</taxon>
        <taxon>Eurotiomycetidae</taxon>
        <taxon>Onygenales</taxon>
        <taxon>Ajellomycetaceae</taxon>
        <taxon>Histoplasma</taxon>
    </lineage>
</organism>
<evidence type="ECO:0000313" key="3">
    <source>
        <dbReference type="Proteomes" id="UP000670092"/>
    </source>
</evidence>
<dbReference type="EMBL" id="JAEVHI010000001">
    <property type="protein sequence ID" value="KAG5305121.1"/>
    <property type="molecule type" value="Genomic_DNA"/>
</dbReference>
<name>A0A8H7Z9A9_AJECA</name>
<evidence type="ECO:0000256" key="1">
    <source>
        <dbReference type="SAM" id="SignalP"/>
    </source>
</evidence>
<protein>
    <submittedName>
        <fullName evidence="2">DUF2855 domain-containing protein</fullName>
    </submittedName>
</protein>
<gene>
    <name evidence="2" type="ORF">I7I52_03678</name>
</gene>
<dbReference type="AlphaFoldDB" id="A0A8H7Z9A9"/>
<evidence type="ECO:0000313" key="2">
    <source>
        <dbReference type="EMBL" id="KAG5305121.1"/>
    </source>
</evidence>
<keyword evidence="1" id="KW-0732">Signal</keyword>